<reference evidence="2" key="1">
    <citation type="journal article" date="2017" name="Nat. Commun.">
        <title>The North American bullfrog draft genome provides insight into hormonal regulation of long noncoding RNA.</title>
        <authorList>
            <person name="Hammond S.A."/>
            <person name="Warren R.L."/>
            <person name="Vandervalk B.P."/>
            <person name="Kucuk E."/>
            <person name="Khan H."/>
            <person name="Gibb E.A."/>
            <person name="Pandoh P."/>
            <person name="Kirk H."/>
            <person name="Zhao Y."/>
            <person name="Jones M."/>
            <person name="Mungall A.J."/>
            <person name="Coope R."/>
            <person name="Pleasance S."/>
            <person name="Moore R.A."/>
            <person name="Holt R.A."/>
            <person name="Round J.M."/>
            <person name="Ohora S."/>
            <person name="Walle B.V."/>
            <person name="Veldhoen N."/>
            <person name="Helbing C.C."/>
            <person name="Birol I."/>
        </authorList>
    </citation>
    <scope>NUCLEOTIDE SEQUENCE [LARGE SCALE GENOMIC DNA]</scope>
</reference>
<evidence type="ECO:0000313" key="1">
    <source>
        <dbReference type="EMBL" id="PIO12010.1"/>
    </source>
</evidence>
<protein>
    <submittedName>
        <fullName evidence="1">Uncharacterized protein</fullName>
    </submittedName>
</protein>
<organism evidence="1 2">
    <name type="scientific">Aquarana catesbeiana</name>
    <name type="common">American bullfrog</name>
    <name type="synonym">Rana catesbeiana</name>
    <dbReference type="NCBI Taxonomy" id="8400"/>
    <lineage>
        <taxon>Eukaryota</taxon>
        <taxon>Metazoa</taxon>
        <taxon>Chordata</taxon>
        <taxon>Craniata</taxon>
        <taxon>Vertebrata</taxon>
        <taxon>Euteleostomi</taxon>
        <taxon>Amphibia</taxon>
        <taxon>Batrachia</taxon>
        <taxon>Anura</taxon>
        <taxon>Neobatrachia</taxon>
        <taxon>Ranoidea</taxon>
        <taxon>Ranidae</taxon>
        <taxon>Aquarana</taxon>
    </lineage>
</organism>
<feature type="non-terminal residue" evidence="1">
    <location>
        <position position="216"/>
    </location>
</feature>
<sequence length="216" mass="23246">MTERSQMSTKQGKGGHQEFTALLSSHQCSIRGEESLTVPISEFFYIYQCPTVSSVSQQRHLCHNSVTSVPSVPPLCHQSHTSDTTVHTSATCAHQRHLCPSAPLQCRISAACAHQCHYSAHQCHLCPSVPPVPLQCHLCHCSATCATAVPHQCRLCHCSATSVPSEPHQSHYSAHQCHSSATSVPPVPINATCAHQCHLCPSVLICTTSTSPATNL</sequence>
<accession>A0A2G9Q8U8</accession>
<name>A0A2G9Q8U8_AQUCT</name>
<proteinExistence type="predicted"/>
<evidence type="ECO:0000313" key="2">
    <source>
        <dbReference type="Proteomes" id="UP000228934"/>
    </source>
</evidence>
<gene>
    <name evidence="1" type="ORF">AB205_0055210</name>
</gene>
<dbReference type="EMBL" id="KZ060641">
    <property type="protein sequence ID" value="PIO12010.1"/>
    <property type="molecule type" value="Genomic_DNA"/>
</dbReference>
<keyword evidence="2" id="KW-1185">Reference proteome</keyword>
<dbReference type="AlphaFoldDB" id="A0A2G9Q8U8"/>
<dbReference type="Proteomes" id="UP000228934">
    <property type="component" value="Unassembled WGS sequence"/>
</dbReference>